<gene>
    <name evidence="1" type="ORF">AVEN_148260_1</name>
</gene>
<protein>
    <submittedName>
        <fullName evidence="1">Uncharacterized protein</fullName>
    </submittedName>
</protein>
<dbReference type="Proteomes" id="UP000499080">
    <property type="component" value="Unassembled WGS sequence"/>
</dbReference>
<name>A0A4Y2TST0_ARAVE</name>
<proteinExistence type="predicted"/>
<sequence>MFWGFIAVVIRRAEQRVVEYRSKTHKQLQLPVGTVPRSLSSPFPLTFRSFTDASPESCSHRTNPRAIGTGAHLLPKKQPPAKFQVSSPSGLGDFAMILRKREGYWDGRFHFEPWSDDKDGTLACALSKLPHHTSGRTLGHCVACNGRHTRRIFWRIGFRAWSPPTPKPYRYAAEAV</sequence>
<reference evidence="1 2" key="1">
    <citation type="journal article" date="2019" name="Sci. Rep.">
        <title>Orb-weaving spider Araneus ventricosus genome elucidates the spidroin gene catalogue.</title>
        <authorList>
            <person name="Kono N."/>
            <person name="Nakamura H."/>
            <person name="Ohtoshi R."/>
            <person name="Moran D.A.P."/>
            <person name="Shinohara A."/>
            <person name="Yoshida Y."/>
            <person name="Fujiwara M."/>
            <person name="Mori M."/>
            <person name="Tomita M."/>
            <person name="Arakawa K."/>
        </authorList>
    </citation>
    <scope>NUCLEOTIDE SEQUENCE [LARGE SCALE GENOMIC DNA]</scope>
</reference>
<keyword evidence="2" id="KW-1185">Reference proteome</keyword>
<evidence type="ECO:0000313" key="2">
    <source>
        <dbReference type="Proteomes" id="UP000499080"/>
    </source>
</evidence>
<accession>A0A4Y2TST0</accession>
<dbReference type="AlphaFoldDB" id="A0A4Y2TST0"/>
<dbReference type="EMBL" id="BGPR01030301">
    <property type="protein sequence ID" value="GBO02734.1"/>
    <property type="molecule type" value="Genomic_DNA"/>
</dbReference>
<evidence type="ECO:0000313" key="1">
    <source>
        <dbReference type="EMBL" id="GBO02734.1"/>
    </source>
</evidence>
<comment type="caution">
    <text evidence="1">The sequence shown here is derived from an EMBL/GenBank/DDBJ whole genome shotgun (WGS) entry which is preliminary data.</text>
</comment>
<organism evidence="1 2">
    <name type="scientific">Araneus ventricosus</name>
    <name type="common">Orbweaver spider</name>
    <name type="synonym">Epeira ventricosa</name>
    <dbReference type="NCBI Taxonomy" id="182803"/>
    <lineage>
        <taxon>Eukaryota</taxon>
        <taxon>Metazoa</taxon>
        <taxon>Ecdysozoa</taxon>
        <taxon>Arthropoda</taxon>
        <taxon>Chelicerata</taxon>
        <taxon>Arachnida</taxon>
        <taxon>Araneae</taxon>
        <taxon>Araneomorphae</taxon>
        <taxon>Entelegynae</taxon>
        <taxon>Araneoidea</taxon>
        <taxon>Araneidae</taxon>
        <taxon>Araneus</taxon>
    </lineage>
</organism>